<evidence type="ECO:0000313" key="2">
    <source>
        <dbReference type="Proteomes" id="UP001164250"/>
    </source>
</evidence>
<gene>
    <name evidence="1" type="ORF">Patl1_34628</name>
</gene>
<name>A0ACC0ZUX1_9ROSI</name>
<evidence type="ECO:0000313" key="1">
    <source>
        <dbReference type="EMBL" id="KAJ0075955.1"/>
    </source>
</evidence>
<accession>A0ACC0ZUX1</accession>
<reference evidence="2" key="1">
    <citation type="journal article" date="2023" name="G3 (Bethesda)">
        <title>Genome assembly and association tests identify interacting loci associated with vigor, precocity, and sex in interspecific pistachio rootstocks.</title>
        <authorList>
            <person name="Palmer W."/>
            <person name="Jacygrad E."/>
            <person name="Sagayaradj S."/>
            <person name="Cavanaugh K."/>
            <person name="Han R."/>
            <person name="Bertier L."/>
            <person name="Beede B."/>
            <person name="Kafkas S."/>
            <person name="Golino D."/>
            <person name="Preece J."/>
            <person name="Michelmore R."/>
        </authorList>
    </citation>
    <scope>NUCLEOTIDE SEQUENCE [LARGE SCALE GENOMIC DNA]</scope>
</reference>
<dbReference type="Proteomes" id="UP001164250">
    <property type="component" value="Chromosome 15"/>
</dbReference>
<comment type="caution">
    <text evidence="1">The sequence shown here is derived from an EMBL/GenBank/DDBJ whole genome shotgun (WGS) entry which is preliminary data.</text>
</comment>
<dbReference type="EMBL" id="CM047910">
    <property type="protein sequence ID" value="KAJ0075955.1"/>
    <property type="molecule type" value="Genomic_DNA"/>
</dbReference>
<sequence length="177" mass="20188">MEGFQTPRQDQSRLSDLANRKSKDSRLKKKFPENLLTDTVKEPADFSQISDADEFFKFRSSKFVFLPFKSFALASLEPLDIISLEAEVVANLLKQAQNQVSNSNDIEARSKRLLDALVKIIVEELYTVPEEKDRFNELVLTKIRIVLLLFLIWIIVMSVILFFHSGSGGYFSGPLPT</sequence>
<protein>
    <submittedName>
        <fullName evidence="1">Uncharacterized protein</fullName>
    </submittedName>
</protein>
<organism evidence="1 2">
    <name type="scientific">Pistacia atlantica</name>
    <dbReference type="NCBI Taxonomy" id="434234"/>
    <lineage>
        <taxon>Eukaryota</taxon>
        <taxon>Viridiplantae</taxon>
        <taxon>Streptophyta</taxon>
        <taxon>Embryophyta</taxon>
        <taxon>Tracheophyta</taxon>
        <taxon>Spermatophyta</taxon>
        <taxon>Magnoliopsida</taxon>
        <taxon>eudicotyledons</taxon>
        <taxon>Gunneridae</taxon>
        <taxon>Pentapetalae</taxon>
        <taxon>rosids</taxon>
        <taxon>malvids</taxon>
        <taxon>Sapindales</taxon>
        <taxon>Anacardiaceae</taxon>
        <taxon>Pistacia</taxon>
    </lineage>
</organism>
<proteinExistence type="predicted"/>
<keyword evidence="2" id="KW-1185">Reference proteome</keyword>